<dbReference type="AlphaFoldDB" id="A0A7W7AD56"/>
<protein>
    <submittedName>
        <fullName evidence="4">NAD(P)-dependent dehydrogenase (Short-subunit alcohol dehydrogenase family)</fullName>
    </submittedName>
</protein>
<name>A0A7W7AD56_9SPHN</name>
<dbReference type="RefSeq" id="WP_258536953.1">
    <property type="nucleotide sequence ID" value="NZ_JACHOA010000004.1"/>
</dbReference>
<evidence type="ECO:0000256" key="3">
    <source>
        <dbReference type="RuleBase" id="RU000363"/>
    </source>
</evidence>
<comment type="caution">
    <text evidence="4">The sequence shown here is derived from an EMBL/GenBank/DDBJ whole genome shotgun (WGS) entry which is preliminary data.</text>
</comment>
<dbReference type="EMBL" id="JACHOA010000004">
    <property type="protein sequence ID" value="MBB4613947.1"/>
    <property type="molecule type" value="Genomic_DNA"/>
</dbReference>
<evidence type="ECO:0000313" key="5">
    <source>
        <dbReference type="Proteomes" id="UP000538566"/>
    </source>
</evidence>
<reference evidence="4 5" key="1">
    <citation type="submission" date="2020-08" db="EMBL/GenBank/DDBJ databases">
        <title>Genomic Encyclopedia of Type Strains, Phase IV (KMG-IV): sequencing the most valuable type-strain genomes for metagenomic binning, comparative biology and taxonomic classification.</title>
        <authorList>
            <person name="Goeker M."/>
        </authorList>
    </citation>
    <scope>NUCLEOTIDE SEQUENCE [LARGE SCALE GENOMIC DNA]</scope>
    <source>
        <strain evidence="4 5">DSM 17507</strain>
    </source>
</reference>
<dbReference type="PANTHER" id="PTHR44196:SF1">
    <property type="entry name" value="DEHYDROGENASE_REDUCTASE SDR FAMILY MEMBER 7B"/>
    <property type="match status" value="1"/>
</dbReference>
<dbReference type="PANTHER" id="PTHR44196">
    <property type="entry name" value="DEHYDROGENASE/REDUCTASE SDR FAMILY MEMBER 7B"/>
    <property type="match status" value="1"/>
</dbReference>
<accession>A0A7W7AD56</accession>
<dbReference type="CDD" id="cd05233">
    <property type="entry name" value="SDR_c"/>
    <property type="match status" value="1"/>
</dbReference>
<dbReference type="SUPFAM" id="SSF51735">
    <property type="entry name" value="NAD(P)-binding Rossmann-fold domains"/>
    <property type="match status" value="1"/>
</dbReference>
<dbReference type="PRINTS" id="PR00081">
    <property type="entry name" value="GDHRDH"/>
</dbReference>
<comment type="similarity">
    <text evidence="1 3">Belongs to the short-chain dehydrogenases/reductases (SDR) family.</text>
</comment>
<dbReference type="GO" id="GO:0016020">
    <property type="term" value="C:membrane"/>
    <property type="evidence" value="ECO:0007669"/>
    <property type="project" value="TreeGrafter"/>
</dbReference>
<organism evidence="4 5">
    <name type="scientific">Novosphingobium taihuense</name>
    <dbReference type="NCBI Taxonomy" id="260085"/>
    <lineage>
        <taxon>Bacteria</taxon>
        <taxon>Pseudomonadati</taxon>
        <taxon>Pseudomonadota</taxon>
        <taxon>Alphaproteobacteria</taxon>
        <taxon>Sphingomonadales</taxon>
        <taxon>Sphingomonadaceae</taxon>
        <taxon>Novosphingobium</taxon>
    </lineage>
</organism>
<dbReference type="InterPro" id="IPR002347">
    <property type="entry name" value="SDR_fam"/>
</dbReference>
<keyword evidence="5" id="KW-1185">Reference proteome</keyword>
<evidence type="ECO:0000313" key="4">
    <source>
        <dbReference type="EMBL" id="MBB4613947.1"/>
    </source>
</evidence>
<dbReference type="InterPro" id="IPR036291">
    <property type="entry name" value="NAD(P)-bd_dom_sf"/>
</dbReference>
<dbReference type="Proteomes" id="UP000538566">
    <property type="component" value="Unassembled WGS sequence"/>
</dbReference>
<dbReference type="Pfam" id="PF00106">
    <property type="entry name" value="adh_short"/>
    <property type="match status" value="1"/>
</dbReference>
<proteinExistence type="inferred from homology"/>
<evidence type="ECO:0000256" key="2">
    <source>
        <dbReference type="ARBA" id="ARBA00023002"/>
    </source>
</evidence>
<dbReference type="Gene3D" id="3.40.50.720">
    <property type="entry name" value="NAD(P)-binding Rossmann-like Domain"/>
    <property type="match status" value="1"/>
</dbReference>
<sequence>MAPDKDVFSGGVAVVTGAGSGIGAGLARRAGALGMTVVVTDINEASAAETVAAIEAAGGRAEAEKVDVSVPGELDRLAELVFDRHGEVRLLINNAGIETVGNSWEVPAARWEATLNINLHGVIHGVRAFVPRIIASGKEAWIGNLSSVGAFGQMPGQTAYTVTKHAVQAFSECLYLEMELKALPIHVSAIVPGMMRTNIFNAEAGEGEPDNAAKHRRAMFEMMRDHGMDLDEGCRLFLEQMAQNRFWVHSQPEMSKQIIGGRVKFLQEQIAPIMPDIARQIAVD</sequence>
<evidence type="ECO:0000256" key="1">
    <source>
        <dbReference type="ARBA" id="ARBA00006484"/>
    </source>
</evidence>
<dbReference type="GO" id="GO:0016491">
    <property type="term" value="F:oxidoreductase activity"/>
    <property type="evidence" value="ECO:0007669"/>
    <property type="project" value="UniProtKB-KW"/>
</dbReference>
<gene>
    <name evidence="4" type="ORF">GGR37_002233</name>
</gene>
<keyword evidence="2" id="KW-0560">Oxidoreductase</keyword>
<dbReference type="PRINTS" id="PR00080">
    <property type="entry name" value="SDRFAMILY"/>
</dbReference>